<evidence type="ECO:0000256" key="1">
    <source>
        <dbReference type="SAM" id="MobiDB-lite"/>
    </source>
</evidence>
<reference evidence="2" key="1">
    <citation type="submission" date="2022-03" db="EMBL/GenBank/DDBJ databases">
        <authorList>
            <person name="Sayadi A."/>
        </authorList>
    </citation>
    <scope>NUCLEOTIDE SEQUENCE</scope>
</reference>
<protein>
    <submittedName>
        <fullName evidence="2">Uncharacterized protein</fullName>
    </submittedName>
</protein>
<dbReference type="Proteomes" id="UP001152888">
    <property type="component" value="Unassembled WGS sequence"/>
</dbReference>
<sequence length="42" mass="4832">MVRGVPGNFSDSEIKEELKQRRSSPLHWRRAHGFGGRESAHE</sequence>
<feature type="compositionally biased region" description="Basic residues" evidence="1">
    <location>
        <begin position="21"/>
        <end position="32"/>
    </location>
</feature>
<dbReference type="EMBL" id="CAKOFQ010006733">
    <property type="protein sequence ID" value="CAH1966451.1"/>
    <property type="molecule type" value="Genomic_DNA"/>
</dbReference>
<name>A0A9P0K3F3_ACAOB</name>
<dbReference type="AlphaFoldDB" id="A0A9P0K3F3"/>
<proteinExistence type="predicted"/>
<evidence type="ECO:0000313" key="3">
    <source>
        <dbReference type="Proteomes" id="UP001152888"/>
    </source>
</evidence>
<organism evidence="2 3">
    <name type="scientific">Acanthoscelides obtectus</name>
    <name type="common">Bean weevil</name>
    <name type="synonym">Bruchus obtectus</name>
    <dbReference type="NCBI Taxonomy" id="200917"/>
    <lineage>
        <taxon>Eukaryota</taxon>
        <taxon>Metazoa</taxon>
        <taxon>Ecdysozoa</taxon>
        <taxon>Arthropoda</taxon>
        <taxon>Hexapoda</taxon>
        <taxon>Insecta</taxon>
        <taxon>Pterygota</taxon>
        <taxon>Neoptera</taxon>
        <taxon>Endopterygota</taxon>
        <taxon>Coleoptera</taxon>
        <taxon>Polyphaga</taxon>
        <taxon>Cucujiformia</taxon>
        <taxon>Chrysomeloidea</taxon>
        <taxon>Chrysomelidae</taxon>
        <taxon>Bruchinae</taxon>
        <taxon>Bruchini</taxon>
        <taxon>Acanthoscelides</taxon>
    </lineage>
</organism>
<comment type="caution">
    <text evidence="2">The sequence shown here is derived from an EMBL/GenBank/DDBJ whole genome shotgun (WGS) entry which is preliminary data.</text>
</comment>
<feature type="region of interest" description="Disordered" evidence="1">
    <location>
        <begin position="1"/>
        <end position="42"/>
    </location>
</feature>
<gene>
    <name evidence="2" type="ORF">ACAOBT_LOCUS6848</name>
</gene>
<dbReference type="OrthoDB" id="8123891at2759"/>
<accession>A0A9P0K3F3</accession>
<evidence type="ECO:0000313" key="2">
    <source>
        <dbReference type="EMBL" id="CAH1966451.1"/>
    </source>
</evidence>
<keyword evidence="3" id="KW-1185">Reference proteome</keyword>